<feature type="region of interest" description="Disordered" evidence="1">
    <location>
        <begin position="1027"/>
        <end position="1052"/>
    </location>
</feature>
<dbReference type="InterPro" id="IPR006530">
    <property type="entry name" value="YD"/>
</dbReference>
<feature type="chain" id="PRO_5039239440" evidence="2">
    <location>
        <begin position="36"/>
        <end position="2152"/>
    </location>
</feature>
<dbReference type="Pfam" id="PF05593">
    <property type="entry name" value="RHS_repeat"/>
    <property type="match status" value="1"/>
</dbReference>
<name>A0A3N4RBK1_9ACTN</name>
<dbReference type="PANTHER" id="PTHR32305">
    <property type="match status" value="1"/>
</dbReference>
<feature type="region of interest" description="Disordered" evidence="1">
    <location>
        <begin position="1922"/>
        <end position="1965"/>
    </location>
</feature>
<dbReference type="InterPro" id="IPR050708">
    <property type="entry name" value="T6SS_VgrG/RHS"/>
</dbReference>
<organism evidence="3 4">
    <name type="scientific">Kitasatospora cineracea</name>
    <dbReference type="NCBI Taxonomy" id="88074"/>
    <lineage>
        <taxon>Bacteria</taxon>
        <taxon>Bacillati</taxon>
        <taxon>Actinomycetota</taxon>
        <taxon>Actinomycetes</taxon>
        <taxon>Kitasatosporales</taxon>
        <taxon>Streptomycetaceae</taxon>
        <taxon>Kitasatospora</taxon>
    </lineage>
</organism>
<feature type="region of interest" description="Disordered" evidence="1">
    <location>
        <begin position="43"/>
        <end position="92"/>
    </location>
</feature>
<reference evidence="3 4" key="1">
    <citation type="submission" date="2018-11" db="EMBL/GenBank/DDBJ databases">
        <title>Sequencing the genomes of 1000 actinobacteria strains.</title>
        <authorList>
            <person name="Klenk H.-P."/>
        </authorList>
    </citation>
    <scope>NUCLEOTIDE SEQUENCE [LARGE SCALE GENOMIC DNA]</scope>
    <source>
        <strain evidence="3 4">DSM 44781</strain>
    </source>
</reference>
<feature type="signal peptide" evidence="2">
    <location>
        <begin position="1"/>
        <end position="35"/>
    </location>
</feature>
<protein>
    <submittedName>
        <fullName evidence="3">RHS repeat-associated protein</fullName>
    </submittedName>
</protein>
<dbReference type="NCBIfam" id="TIGR03696">
    <property type="entry name" value="Rhs_assc_core"/>
    <property type="match status" value="1"/>
</dbReference>
<gene>
    <name evidence="3" type="ORF">EDD38_7341</name>
</gene>
<dbReference type="Proteomes" id="UP000266906">
    <property type="component" value="Unassembled WGS sequence"/>
</dbReference>
<evidence type="ECO:0000256" key="2">
    <source>
        <dbReference type="SAM" id="SignalP"/>
    </source>
</evidence>
<keyword evidence="4" id="KW-1185">Reference proteome</keyword>
<keyword evidence="2" id="KW-0732">Signal</keyword>
<evidence type="ECO:0000313" key="3">
    <source>
        <dbReference type="EMBL" id="RPE28031.1"/>
    </source>
</evidence>
<accession>A0A3N4RBK1</accession>
<dbReference type="PANTHER" id="PTHR32305:SF17">
    <property type="entry name" value="TRNA NUCLEASE WAPA"/>
    <property type="match status" value="1"/>
</dbReference>
<evidence type="ECO:0000256" key="1">
    <source>
        <dbReference type="SAM" id="MobiDB-lite"/>
    </source>
</evidence>
<proteinExistence type="predicted"/>
<dbReference type="InterPro" id="IPR022385">
    <property type="entry name" value="Rhs_assc_core"/>
</dbReference>
<dbReference type="NCBIfam" id="TIGR01643">
    <property type="entry name" value="YD_repeat_2x"/>
    <property type="match status" value="1"/>
</dbReference>
<dbReference type="InterPro" id="IPR031325">
    <property type="entry name" value="RHS_repeat"/>
</dbReference>
<sequence length="2152" mass="229253">MRTGRSADRRTRGRVAATVAAALVGSLLPTLPLAAAAMAAEPYEKPSAVSPEKPVKGSDAKTKDPKADTTVSKVDGKQGSLPGKAGATIDVPGERGRTVKAGTLPVSVISSGAAAKDAKVEVLGPDTAAKAGVSGLLFTVTGVGDSAGVSVDYSSFAQAAGSGFGSRLKLVRLPDCALTTPEAAECRVQTPLPGANDVEAHTVKADALTAAPQGSTRIQGTGGVTVLALSAGTAGPSGDYKATPLSPASAWSTSLNSGSFTWSYDMPLTTMPGGLTPKIGLSYNSGAIDGRTANTNNQASWAGDGFDLSPGFVDRSYKACADDGAPKTGTVSPGDQCWGTDNATISFAGHSGELISVSADEWRVKDDDATKVVRVRDSARGNGDNDGEYFKATTPDGTAYYFGYNRLPNWSSGQPETKSVYTVPVFGNDAGEPCNASTFDASWCQQGWRWNLDLVVDAHGNDITYWYTPETNNYSRNLKTANRTPYVRGGRLDHIEYGQQKGDIYSTTVKPMARVEFGTAERCLESNTALCAASSIDTNRQYWYDTPWDQNCKDGTDCTTQFAPTFFTRTRLTQVVAKTLQAGGTYAAVDTWDLTHKWGTADYDYQLLLASIKHTGNAATTAVALPPTKLAYKPMANRLDKTGDGRAPFIKQRLGTITDELGGQIDANYSAEACDWANLPTPQNNTTRCFPQQYQASYESPVTTEWFNKYVVEAVIATDRTGGAPDMVTHYTYLDDAAWHFDDEDGLTKEKLKTWSQWRGYAHVRVQSGSNAAMSTQDDHFFLRGMDGDRNNPSDKNSKRTITVDDGKGTTLTDDNAWAGFQYRTEQYDKPGGVILAKTVSTPWKKQTAERVRDWGTTTANLTGTSTTRAFVSLDKGVGNTWREVRNNTTFDGYGRTTVSESLGDTGRSDDDTCTRITYADNTSAWILTGAIRKETVATSCSAAVNRDTQADGTSAVLSDVRYRYDSKGYGSAPVKGDLTFTHTLKTRTGNNATYLDSTATYDVYGRPLTTTNLVSTTLFDTTGATGATTTALPNPRTTTTAYTPSTGRPTKMAVTTPPATAGNAATNQSTTTDYDLLRGQVIDSVDTNNRRTDITYDALGRTLKVWQPDRSKANGQTPDQEYAYTIADGKITAVASKTLNEDSTQQTSYTLYDGFGRARQTQTPGTSGGRVLIDTFYDERGLATRSYAPYYATGAPSATLRNVDNTTDVETQTVSEYDGLGRAVKSTLLAGNGTGTPLSATLTEYGGDYISITPPAGGTATTSVLDAAGRTTELRQYKSATPTGAYDATTYAYDPAGHLAKLTDPAGTVWTWTYDQLGRQVKAVDPDSGTSTKTYNDRNELATATDGRGKTVASAYDNLSRLLETRDGSPTGPLLTSQVWDPADNKGQLSSSSRFNTVGGTAYEYKTAYAQFDTMGRPNRTTYTVPSVPKQEALAGDYITGTTYRYDGQAKTNYYPAAGNLPGETVTFAYDDLHRLTAVGSALSTYQTDQSYSLTGKPLQTTLSDGTANKQAYVTNTYEWGTQRLASSRTDQYGIAAPARAAEYTYDQAGNVTSVTDTSRSGTDRQCFRYDYLARLNEAYTPNTGSCTDPSSTQLGGPAPYWTSWTYNTNGTRATETRHNTSGNTAQDATTTYTYPAATAARPHTLTSTSTTTGTLSAPVVETYGYDNAGNTTARKLKPSGNQTSDQTLTWNTEGRLTQLAATVKTTSGSTTTTTSQSTDYLYDAGGNRLLAHTLDTAAPAAESWTLYLGSTELKLTKSATKAAATRYYPLGSATAIRTDDNKVTFQTTDHHGTAETNIDATTGTTTQRHTLPFGATRGTAPTTWAGTRGFLGGTEEPTGLTHLGARDYDPTTGRFISVDPLLVSTDPQSFAAYTYSDNNPLTFSDPTGLRPDGSCGGASSLCTTYSDPEKTKIDHVTAEQFRPDDDGGWSYAASEKSKTPNDFNADSSRLKHHGPKPGGVLQGSNQYPVTAYPQMISQASAGRPPLATWQKITVGVASGIGLFVVAAPVASAAAPTCLAIIIECAAGAVDLVTGDAAAGSTALAGAGAAATAVQGEKAAAAVSAPEFRGDTSHIFRGGHTGHFEFDTPENRAAIQGAIKPEYLRMTVNLGKHGELEKYFMDLPDGTQIWAEVRNGTTITNGGRNPANKRK</sequence>
<feature type="compositionally biased region" description="Basic and acidic residues" evidence="1">
    <location>
        <begin position="53"/>
        <end position="67"/>
    </location>
</feature>
<dbReference type="EMBL" id="RKQG01000003">
    <property type="protein sequence ID" value="RPE28031.1"/>
    <property type="molecule type" value="Genomic_DNA"/>
</dbReference>
<dbReference type="Gene3D" id="2.180.10.10">
    <property type="entry name" value="RHS repeat-associated core"/>
    <property type="match status" value="1"/>
</dbReference>
<comment type="caution">
    <text evidence="3">The sequence shown here is derived from an EMBL/GenBank/DDBJ whole genome shotgun (WGS) entry which is preliminary data.</text>
</comment>
<evidence type="ECO:0000313" key="4">
    <source>
        <dbReference type="Proteomes" id="UP000266906"/>
    </source>
</evidence>